<proteinExistence type="predicted"/>
<evidence type="ECO:0000313" key="2">
    <source>
        <dbReference type="EMBL" id="OGY45764.1"/>
    </source>
</evidence>
<sequence>MPAKIIDPPDMHCLCCGGKLQAALPKVQPPALGMPGMMLPSFRAIIDPFSPLMPVGATVFTATGNKGSALYIDDEDRGSPGECLMIYICDECLEKNTTRALRVKLNVYRKMANGQPSQILLEPSRPANSPLSADPFVPLSTDRPKRPRK</sequence>
<dbReference type="AlphaFoldDB" id="A0A1G1Y0P7"/>
<dbReference type="EMBL" id="MHIE01000013">
    <property type="protein sequence ID" value="OGY45764.1"/>
    <property type="molecule type" value="Genomic_DNA"/>
</dbReference>
<evidence type="ECO:0000313" key="3">
    <source>
        <dbReference type="Proteomes" id="UP000178240"/>
    </source>
</evidence>
<reference evidence="2 3" key="1">
    <citation type="journal article" date="2016" name="Nat. Commun.">
        <title>Thousands of microbial genomes shed light on interconnected biogeochemical processes in an aquifer system.</title>
        <authorList>
            <person name="Anantharaman K."/>
            <person name="Brown C.T."/>
            <person name="Hug L.A."/>
            <person name="Sharon I."/>
            <person name="Castelle C.J."/>
            <person name="Probst A.J."/>
            <person name="Thomas B.C."/>
            <person name="Singh A."/>
            <person name="Wilkins M.J."/>
            <person name="Karaoz U."/>
            <person name="Brodie E.L."/>
            <person name="Williams K.H."/>
            <person name="Hubbard S.S."/>
            <person name="Banfield J.F."/>
        </authorList>
    </citation>
    <scope>NUCLEOTIDE SEQUENCE [LARGE SCALE GENOMIC DNA]</scope>
</reference>
<accession>A0A1G1Y0P7</accession>
<protein>
    <submittedName>
        <fullName evidence="2">Uncharacterized protein</fullName>
    </submittedName>
</protein>
<evidence type="ECO:0000256" key="1">
    <source>
        <dbReference type="SAM" id="MobiDB-lite"/>
    </source>
</evidence>
<dbReference type="Proteomes" id="UP000178240">
    <property type="component" value="Unassembled WGS sequence"/>
</dbReference>
<feature type="region of interest" description="Disordered" evidence="1">
    <location>
        <begin position="117"/>
        <end position="149"/>
    </location>
</feature>
<gene>
    <name evidence="2" type="ORF">A2744_00080</name>
</gene>
<comment type="caution">
    <text evidence="2">The sequence shown here is derived from an EMBL/GenBank/DDBJ whole genome shotgun (WGS) entry which is preliminary data.</text>
</comment>
<organism evidence="2 3">
    <name type="scientific">Candidatus Buchananbacteria bacterium RIFCSPHIGHO2_01_FULL_44_11</name>
    <dbReference type="NCBI Taxonomy" id="1797535"/>
    <lineage>
        <taxon>Bacteria</taxon>
        <taxon>Candidatus Buchananiibacteriota</taxon>
    </lineage>
</organism>
<name>A0A1G1Y0P7_9BACT</name>